<dbReference type="GO" id="GO:0045259">
    <property type="term" value="C:proton-transporting ATP synthase complex"/>
    <property type="evidence" value="ECO:0007669"/>
    <property type="project" value="UniProtKB-KW"/>
</dbReference>
<evidence type="ECO:0000256" key="3">
    <source>
        <dbReference type="ARBA" id="ARBA00008936"/>
    </source>
</evidence>
<organism evidence="19 20">
    <name type="scientific">Gossypium anomalum</name>
    <dbReference type="NCBI Taxonomy" id="47600"/>
    <lineage>
        <taxon>Eukaryota</taxon>
        <taxon>Viridiplantae</taxon>
        <taxon>Streptophyta</taxon>
        <taxon>Embryophyta</taxon>
        <taxon>Tracheophyta</taxon>
        <taxon>Spermatophyta</taxon>
        <taxon>Magnoliopsida</taxon>
        <taxon>eudicotyledons</taxon>
        <taxon>Gunneridae</taxon>
        <taxon>Pentapetalae</taxon>
        <taxon>rosids</taxon>
        <taxon>malvids</taxon>
        <taxon>Malvales</taxon>
        <taxon>Malvaceae</taxon>
        <taxon>Malvoideae</taxon>
        <taxon>Gossypium</taxon>
    </lineage>
</organism>
<dbReference type="InterPro" id="IPR050053">
    <property type="entry name" value="ATPase_alpha/beta_chains"/>
</dbReference>
<dbReference type="OrthoDB" id="149879at2759"/>
<keyword evidence="10" id="KW-0406">Ion transport</keyword>
<proteinExistence type="inferred from homology"/>
<dbReference type="AlphaFoldDB" id="A0A8J6CVR0"/>
<feature type="domain" description="ATPase F1/V1/A1 complex alpha/beta subunit nucleotide-binding" evidence="18">
    <location>
        <begin position="4"/>
        <end position="81"/>
    </location>
</feature>
<comment type="function">
    <text evidence="14">Produces ATP from ADP in the presence of a proton gradient across the membrane. The catalytic sites are hosted primarily by the beta subunits.</text>
</comment>
<protein>
    <recommendedName>
        <fullName evidence="4">H(+)-transporting two-sector ATPase</fullName>
        <ecNumber evidence="4">7.1.2.2</ecNumber>
    </recommendedName>
    <alternativeName>
        <fullName evidence="16">ATP synthase F1 sector subunit beta</fullName>
    </alternativeName>
    <alternativeName>
        <fullName evidence="15">F-ATPase subunit beta</fullName>
    </alternativeName>
</protein>
<evidence type="ECO:0000256" key="14">
    <source>
        <dbReference type="ARBA" id="ARBA00037290"/>
    </source>
</evidence>
<evidence type="ECO:0000259" key="18">
    <source>
        <dbReference type="Pfam" id="PF00006"/>
    </source>
</evidence>
<gene>
    <name evidence="19" type="ORF">CXB51_017210</name>
</gene>
<comment type="similarity">
    <text evidence="3">Belongs to the ATPase alpha/beta chains family.</text>
</comment>
<dbReference type="PANTHER" id="PTHR15184">
    <property type="entry name" value="ATP SYNTHASE"/>
    <property type="match status" value="1"/>
</dbReference>
<evidence type="ECO:0000256" key="11">
    <source>
        <dbReference type="ARBA" id="ARBA00023136"/>
    </source>
</evidence>
<dbReference type="GO" id="GO:0005524">
    <property type="term" value="F:ATP binding"/>
    <property type="evidence" value="ECO:0007669"/>
    <property type="project" value="UniProtKB-KW"/>
</dbReference>
<evidence type="ECO:0000256" key="6">
    <source>
        <dbReference type="ARBA" id="ARBA00022741"/>
    </source>
</evidence>
<comment type="function">
    <text evidence="1">Mitochondrial membrane ATP synthase (F(1)F(0) ATP synthase or Complex V) produces ATP from ADP in the presence of a proton gradient across the membrane which is generated by electron transport complexes of the respiratory chain. F-type ATPases consist of two structural domains, F(1) - containing the extramembraneous catalytic core, and F(0) - containing the membrane proton channel, linked together by a central stalk and a peripheral stalk. During catalysis, ATP synthesis in the catalytic domain of F(1) is coupled via a rotary mechanism of the central stalk subunits to proton translocation. Subunits alpha and beta form the catalytic core in F(1). Rotation of the central stalk against the surrounding alpha(3)beta(3) subunits leads to hydrolysis of ATP in three separate catalytic sites on the beta subunits.</text>
</comment>
<keyword evidence="20" id="KW-1185">Reference proteome</keyword>
<dbReference type="GO" id="GO:0042776">
    <property type="term" value="P:proton motive force-driven mitochondrial ATP synthesis"/>
    <property type="evidence" value="ECO:0007669"/>
    <property type="project" value="TreeGrafter"/>
</dbReference>
<dbReference type="GO" id="GO:0005739">
    <property type="term" value="C:mitochondrion"/>
    <property type="evidence" value="ECO:0007669"/>
    <property type="project" value="GOC"/>
</dbReference>
<evidence type="ECO:0000256" key="10">
    <source>
        <dbReference type="ARBA" id="ARBA00023065"/>
    </source>
</evidence>
<keyword evidence="5" id="KW-0813">Transport</keyword>
<comment type="subcellular location">
    <subcellularLocation>
        <location evidence="2">Membrane</location>
    </subcellularLocation>
</comment>
<dbReference type="SUPFAM" id="SSF52540">
    <property type="entry name" value="P-loop containing nucleoside triphosphate hydrolases"/>
    <property type="match status" value="1"/>
</dbReference>
<evidence type="ECO:0000256" key="12">
    <source>
        <dbReference type="ARBA" id="ARBA00023196"/>
    </source>
</evidence>
<evidence type="ECO:0000256" key="8">
    <source>
        <dbReference type="ARBA" id="ARBA00022840"/>
    </source>
</evidence>
<accession>A0A8J6CVR0</accession>
<dbReference type="EMBL" id="JAHUZN010000007">
    <property type="protein sequence ID" value="KAG8489217.1"/>
    <property type="molecule type" value="Genomic_DNA"/>
</dbReference>
<evidence type="ECO:0000256" key="7">
    <source>
        <dbReference type="ARBA" id="ARBA00022781"/>
    </source>
</evidence>
<dbReference type="InterPro" id="IPR027417">
    <property type="entry name" value="P-loop_NTPase"/>
</dbReference>
<keyword evidence="8" id="KW-0067">ATP-binding</keyword>
<evidence type="ECO:0000256" key="13">
    <source>
        <dbReference type="ARBA" id="ARBA00023310"/>
    </source>
</evidence>
<evidence type="ECO:0000256" key="15">
    <source>
        <dbReference type="ARBA" id="ARBA00042624"/>
    </source>
</evidence>
<sequence>MSSVVGYQPTLSTEMGFIQERITSTKKGSITSIQAVYVLADDLTDLATATTFARLDATTVLSKRLATKGIYLAIGPLDSTSTMLQHYERCDYPSRTGGQHDQATQTFSMSQSDMRIRTIGRLNSALGNSSRNSAKTHLIVSTSVCDLRNQDDVVPDGKNFVGEILFRVGEF</sequence>
<keyword evidence="9" id="KW-1278">Translocase</keyword>
<keyword evidence="11" id="KW-0472">Membrane</keyword>
<dbReference type="InterPro" id="IPR000194">
    <property type="entry name" value="ATPase_F1/V1/A1_a/bsu_nucl-bd"/>
</dbReference>
<evidence type="ECO:0000256" key="4">
    <source>
        <dbReference type="ARBA" id="ARBA00012473"/>
    </source>
</evidence>
<dbReference type="GO" id="GO:0009535">
    <property type="term" value="C:chloroplast thylakoid membrane"/>
    <property type="evidence" value="ECO:0007669"/>
    <property type="project" value="TreeGrafter"/>
</dbReference>
<keyword evidence="12" id="KW-0139">CF(1)</keyword>
<dbReference type="EC" id="7.1.2.2" evidence="4"/>
<keyword evidence="7" id="KW-0375">Hydrogen ion transport</keyword>
<name>A0A8J6CVR0_9ROSI</name>
<evidence type="ECO:0000256" key="2">
    <source>
        <dbReference type="ARBA" id="ARBA00004370"/>
    </source>
</evidence>
<keyword evidence="6" id="KW-0547">Nucleotide-binding</keyword>
<comment type="catalytic activity">
    <reaction evidence="17">
        <text>ATP + H2O + 4 H(+)(in) = ADP + phosphate + 5 H(+)(out)</text>
        <dbReference type="Rhea" id="RHEA:57720"/>
        <dbReference type="ChEBI" id="CHEBI:15377"/>
        <dbReference type="ChEBI" id="CHEBI:15378"/>
        <dbReference type="ChEBI" id="CHEBI:30616"/>
        <dbReference type="ChEBI" id="CHEBI:43474"/>
        <dbReference type="ChEBI" id="CHEBI:456216"/>
        <dbReference type="EC" id="7.1.2.2"/>
    </reaction>
</comment>
<evidence type="ECO:0000256" key="1">
    <source>
        <dbReference type="ARBA" id="ARBA00003086"/>
    </source>
</evidence>
<dbReference type="GO" id="GO:0046933">
    <property type="term" value="F:proton-transporting ATP synthase activity, rotational mechanism"/>
    <property type="evidence" value="ECO:0007669"/>
    <property type="project" value="TreeGrafter"/>
</dbReference>
<reference evidence="19 20" key="1">
    <citation type="journal article" date="2021" name="bioRxiv">
        <title>The Gossypium anomalum genome as a resource for cotton improvement and evolutionary analysis of hybrid incompatibility.</title>
        <authorList>
            <person name="Grover C.E."/>
            <person name="Yuan D."/>
            <person name="Arick M.A."/>
            <person name="Miller E.R."/>
            <person name="Hu G."/>
            <person name="Peterson D.G."/>
            <person name="Wendel J.F."/>
            <person name="Udall J.A."/>
        </authorList>
    </citation>
    <scope>NUCLEOTIDE SEQUENCE [LARGE SCALE GENOMIC DNA]</scope>
    <source>
        <strain evidence="19">JFW-Udall</strain>
        <tissue evidence="19">Leaf</tissue>
    </source>
</reference>
<evidence type="ECO:0000256" key="5">
    <source>
        <dbReference type="ARBA" id="ARBA00022448"/>
    </source>
</evidence>
<comment type="caution">
    <text evidence="19">The sequence shown here is derived from an EMBL/GenBank/DDBJ whole genome shotgun (WGS) entry which is preliminary data.</text>
</comment>
<keyword evidence="13" id="KW-0066">ATP synthesis</keyword>
<dbReference type="Proteomes" id="UP000701853">
    <property type="component" value="Chromosome 7"/>
</dbReference>
<evidence type="ECO:0000256" key="16">
    <source>
        <dbReference type="ARBA" id="ARBA00042742"/>
    </source>
</evidence>
<evidence type="ECO:0000256" key="17">
    <source>
        <dbReference type="ARBA" id="ARBA00048383"/>
    </source>
</evidence>
<evidence type="ECO:0000256" key="9">
    <source>
        <dbReference type="ARBA" id="ARBA00022967"/>
    </source>
</evidence>
<dbReference type="Pfam" id="PF00006">
    <property type="entry name" value="ATP-synt_ab"/>
    <property type="match status" value="1"/>
</dbReference>
<evidence type="ECO:0000313" key="20">
    <source>
        <dbReference type="Proteomes" id="UP000701853"/>
    </source>
</evidence>
<dbReference type="PANTHER" id="PTHR15184:SF71">
    <property type="entry name" value="ATP SYNTHASE SUBUNIT BETA, MITOCHONDRIAL"/>
    <property type="match status" value="1"/>
</dbReference>
<dbReference type="Gene3D" id="3.40.50.12240">
    <property type="match status" value="1"/>
</dbReference>
<evidence type="ECO:0000313" key="19">
    <source>
        <dbReference type="EMBL" id="KAG8489217.1"/>
    </source>
</evidence>